<feature type="transmembrane region" description="Helical" evidence="11">
    <location>
        <begin position="12"/>
        <end position="29"/>
    </location>
</feature>
<keyword evidence="11" id="KW-0333">Golgi apparatus</keyword>
<dbReference type="Gene3D" id="3.40.50.11660">
    <property type="entry name" value="Glycosyl transferase family 10, C-terminal domain"/>
    <property type="match status" value="1"/>
</dbReference>
<evidence type="ECO:0000259" key="12">
    <source>
        <dbReference type="Pfam" id="PF00852"/>
    </source>
</evidence>
<keyword evidence="4 11" id="KW-0808">Transferase</keyword>
<dbReference type="OrthoDB" id="427096at2759"/>
<dbReference type="OMA" id="RTIPHIH"/>
<accession>A0A7M7PDF1</accession>
<evidence type="ECO:0000256" key="11">
    <source>
        <dbReference type="RuleBase" id="RU003832"/>
    </source>
</evidence>
<evidence type="ECO:0000256" key="5">
    <source>
        <dbReference type="ARBA" id="ARBA00022692"/>
    </source>
</evidence>
<keyword evidence="7 11" id="KW-1133">Transmembrane helix</keyword>
<dbReference type="InParanoid" id="A0A7M7PDF1"/>
<evidence type="ECO:0000256" key="4">
    <source>
        <dbReference type="ARBA" id="ARBA00022679"/>
    </source>
</evidence>
<evidence type="ECO:0000256" key="9">
    <source>
        <dbReference type="ARBA" id="ARBA00023180"/>
    </source>
</evidence>
<dbReference type="EnsemblMetazoa" id="XM_030992852">
    <property type="protein sequence ID" value="XP_030848712"/>
    <property type="gene ID" value="LOC575118"/>
</dbReference>
<dbReference type="FunFam" id="3.40.50.11660:FF:000002">
    <property type="entry name" value="Alpha-(1,3)-fucosyltransferase"/>
    <property type="match status" value="1"/>
</dbReference>
<evidence type="ECO:0000313" key="14">
    <source>
        <dbReference type="Proteomes" id="UP000007110"/>
    </source>
</evidence>
<dbReference type="PANTHER" id="PTHR11929:SF145">
    <property type="entry name" value="ALPHA-(1,3)-FUCOSYLTRANSFERASE FUT-1"/>
    <property type="match status" value="1"/>
</dbReference>
<keyword evidence="6" id="KW-0735">Signal-anchor</keyword>
<dbReference type="InterPro" id="IPR001503">
    <property type="entry name" value="Glyco_trans_10"/>
</dbReference>
<evidence type="ECO:0000256" key="6">
    <source>
        <dbReference type="ARBA" id="ARBA00022968"/>
    </source>
</evidence>
<reference evidence="13" key="2">
    <citation type="submission" date="2021-01" db="UniProtKB">
        <authorList>
            <consortium name="EnsemblMetazoa"/>
        </authorList>
    </citation>
    <scope>IDENTIFICATION</scope>
</reference>
<keyword evidence="8 11" id="KW-0472">Membrane</keyword>
<dbReference type="PANTHER" id="PTHR11929">
    <property type="entry name" value="ALPHA- 1,3 -FUCOSYLTRANSFERASE"/>
    <property type="match status" value="1"/>
</dbReference>
<keyword evidence="9" id="KW-0325">Glycoprotein</keyword>
<dbReference type="GO" id="GO:0032580">
    <property type="term" value="C:Golgi cisterna membrane"/>
    <property type="evidence" value="ECO:0007669"/>
    <property type="project" value="UniProtKB-SubCell"/>
</dbReference>
<dbReference type="Pfam" id="PF00852">
    <property type="entry name" value="Glyco_transf_10"/>
    <property type="match status" value="1"/>
</dbReference>
<proteinExistence type="inferred from homology"/>
<evidence type="ECO:0000313" key="13">
    <source>
        <dbReference type="EnsemblMetazoa" id="XP_030848712"/>
    </source>
</evidence>
<comment type="subcellular location">
    <subcellularLocation>
        <location evidence="10">Endomembrane system</location>
        <topology evidence="10">Single-pass type II membrane protein</topology>
    </subcellularLocation>
    <subcellularLocation>
        <location evidence="11">Golgi apparatus</location>
        <location evidence="11">Golgi stack membrane</location>
        <topology evidence="11">Single-pass type II membrane protein</topology>
    </subcellularLocation>
</comment>
<organism evidence="13 14">
    <name type="scientific">Strongylocentrotus purpuratus</name>
    <name type="common">Purple sea urchin</name>
    <dbReference type="NCBI Taxonomy" id="7668"/>
    <lineage>
        <taxon>Eukaryota</taxon>
        <taxon>Metazoa</taxon>
        <taxon>Echinodermata</taxon>
        <taxon>Eleutherozoa</taxon>
        <taxon>Echinozoa</taxon>
        <taxon>Echinoidea</taxon>
        <taxon>Euechinoidea</taxon>
        <taxon>Echinacea</taxon>
        <taxon>Camarodonta</taxon>
        <taxon>Echinidea</taxon>
        <taxon>Strongylocentrotidae</taxon>
        <taxon>Strongylocentrotus</taxon>
    </lineage>
</organism>
<evidence type="ECO:0000256" key="2">
    <source>
        <dbReference type="ARBA" id="ARBA00008919"/>
    </source>
</evidence>
<keyword evidence="14" id="KW-1185">Reference proteome</keyword>
<dbReference type="GeneID" id="575118"/>
<dbReference type="SUPFAM" id="SSF53756">
    <property type="entry name" value="UDP-Glycosyltransferase/glycogen phosphorylase"/>
    <property type="match status" value="1"/>
</dbReference>
<dbReference type="EC" id="2.4.1.-" evidence="11"/>
<dbReference type="InterPro" id="IPR055270">
    <property type="entry name" value="Glyco_tran_10_C"/>
</dbReference>
<dbReference type="RefSeq" id="XP_030848712.1">
    <property type="nucleotide sequence ID" value="XM_030992852.1"/>
</dbReference>
<evidence type="ECO:0000256" key="1">
    <source>
        <dbReference type="ARBA" id="ARBA00004922"/>
    </source>
</evidence>
<dbReference type="InterPro" id="IPR038577">
    <property type="entry name" value="GT10-like_C_sf"/>
</dbReference>
<evidence type="ECO:0000256" key="10">
    <source>
        <dbReference type="ARBA" id="ARBA00060399"/>
    </source>
</evidence>
<dbReference type="KEGG" id="spu:575118"/>
<dbReference type="Proteomes" id="UP000007110">
    <property type="component" value="Unassembled WGS sequence"/>
</dbReference>
<dbReference type="GO" id="GO:0046920">
    <property type="term" value="F:alpha-(1-&gt;3)-fucosyltransferase activity"/>
    <property type="evidence" value="ECO:0000318"/>
    <property type="project" value="GO_Central"/>
</dbReference>
<comment type="similarity">
    <text evidence="2 11">Belongs to the glycosyltransferase 10 family.</text>
</comment>
<dbReference type="AlphaFoldDB" id="A0A7M7PDF1"/>
<reference evidence="14" key="1">
    <citation type="submission" date="2015-02" db="EMBL/GenBank/DDBJ databases">
        <title>Genome sequencing for Strongylocentrotus purpuratus.</title>
        <authorList>
            <person name="Murali S."/>
            <person name="Liu Y."/>
            <person name="Vee V."/>
            <person name="English A."/>
            <person name="Wang M."/>
            <person name="Skinner E."/>
            <person name="Han Y."/>
            <person name="Muzny D.M."/>
            <person name="Worley K.C."/>
            <person name="Gibbs R.A."/>
        </authorList>
    </citation>
    <scope>NUCLEOTIDE SEQUENCE</scope>
</reference>
<evidence type="ECO:0000256" key="3">
    <source>
        <dbReference type="ARBA" id="ARBA00022676"/>
    </source>
</evidence>
<dbReference type="UniPathway" id="UPA00378"/>
<keyword evidence="3 11" id="KW-0328">Glycosyltransferase</keyword>
<sequence length="545" mass="62662">MDLQGKCLVTKLVVAVVTGILVHVGLPVTQVSPCDINIPFEDRFICNGLTISIHDILCHADLPVPGIRRPTAAGTRDIENGTMEYESLTETNVSTDGHYCVYEHQQEGTVLLRGMPTEYVQDNTSQGQSHLAAVDTMLSYRVTDEGASIKQEPLVSTDEQNEVQKDTEVDTKKRQRCIKRVHIFSSMTHMIPFPEMNHFRGLLQTSSKENYESDIDCISQGHTCDIVLTLGDELRSMKGKDAVIFGMVPTIWKGHKLRDMIANIDPDPEQTWIYYSTESPLRASRWAEPFDIARMKYHVLMTYDKEADIHIPFGYYRRFDKPSATPKDTAFMSDEFFQNRTGLLSWVATNCDEVFWPRMPFIKRIIEEMPLDDYGACGRKKCLPKRSEQCNKLFASYKFFLALPNSECRDYITEKFWMISLKYGAVPLVLGAPKEDYERVAPPGSFVHFADFESLKELADYLHRVDQDEALYRKLHEWRHHGEVVSTYPLRPGAMCRTLPHIYRRKEGDFKFLGDSVWYKGCRNPLNNITLNQGHIELESWAPWK</sequence>
<name>A0A7M7PDF1_STRPU</name>
<protein>
    <recommendedName>
        <fullName evidence="11">Fucosyltransferase</fullName>
        <ecNumber evidence="11">2.4.1.-</ecNumber>
    </recommendedName>
</protein>
<evidence type="ECO:0000256" key="8">
    <source>
        <dbReference type="ARBA" id="ARBA00023136"/>
    </source>
</evidence>
<evidence type="ECO:0000256" key="7">
    <source>
        <dbReference type="ARBA" id="ARBA00022989"/>
    </source>
</evidence>
<comment type="pathway">
    <text evidence="1">Protein modification; protein glycosylation.</text>
</comment>
<feature type="domain" description="Fucosyltransferase C-terminal" evidence="12">
    <location>
        <begin position="338"/>
        <end position="503"/>
    </location>
</feature>
<keyword evidence="5 11" id="KW-0812">Transmembrane</keyword>